<keyword evidence="2 4" id="KW-0694">RNA-binding</keyword>
<dbReference type="SMART" id="SM00361">
    <property type="entry name" value="RRM_1"/>
    <property type="match status" value="1"/>
</dbReference>
<dbReference type="GO" id="GO:0003723">
    <property type="term" value="F:RNA binding"/>
    <property type="evidence" value="ECO:0007669"/>
    <property type="project" value="UniProtKB-UniRule"/>
</dbReference>
<name>A0ABD3N0W9_9STRA</name>
<feature type="domain" description="RRM" evidence="6">
    <location>
        <begin position="47"/>
        <end position="127"/>
    </location>
</feature>
<feature type="domain" description="RRM" evidence="6">
    <location>
        <begin position="179"/>
        <end position="259"/>
    </location>
</feature>
<dbReference type="InterPro" id="IPR012677">
    <property type="entry name" value="Nucleotide-bd_a/b_plait_sf"/>
</dbReference>
<dbReference type="InterPro" id="IPR000504">
    <property type="entry name" value="RRM_dom"/>
</dbReference>
<dbReference type="GO" id="GO:0008380">
    <property type="term" value="P:RNA splicing"/>
    <property type="evidence" value="ECO:0007669"/>
    <property type="project" value="UniProtKB-KW"/>
</dbReference>
<organism evidence="7 8">
    <name type="scientific">Discostella pseudostelligera</name>
    <dbReference type="NCBI Taxonomy" id="259834"/>
    <lineage>
        <taxon>Eukaryota</taxon>
        <taxon>Sar</taxon>
        <taxon>Stramenopiles</taxon>
        <taxon>Ochrophyta</taxon>
        <taxon>Bacillariophyta</taxon>
        <taxon>Coscinodiscophyceae</taxon>
        <taxon>Thalassiosirophycidae</taxon>
        <taxon>Stephanodiscales</taxon>
        <taxon>Stephanodiscaceae</taxon>
        <taxon>Discostella</taxon>
    </lineage>
</organism>
<gene>
    <name evidence="7" type="ORF">ACHAWU_006802</name>
</gene>
<keyword evidence="8" id="KW-1185">Reference proteome</keyword>
<dbReference type="FunFam" id="3.30.70.330:FF:000097">
    <property type="entry name" value="U2 snRNP auxiliary factor large subunit"/>
    <property type="match status" value="1"/>
</dbReference>
<proteinExistence type="predicted"/>
<keyword evidence="1" id="KW-0507">mRNA processing</keyword>
<evidence type="ECO:0000313" key="7">
    <source>
        <dbReference type="EMBL" id="KAL3768701.1"/>
    </source>
</evidence>
<dbReference type="SUPFAM" id="SSF54928">
    <property type="entry name" value="RNA-binding domain, RBD"/>
    <property type="match status" value="2"/>
</dbReference>
<dbReference type="AlphaFoldDB" id="A0ABD3N0W9"/>
<dbReference type="InterPro" id="IPR003954">
    <property type="entry name" value="RRM_euk-type"/>
</dbReference>
<dbReference type="SMART" id="SM00360">
    <property type="entry name" value="RRM"/>
    <property type="match status" value="3"/>
</dbReference>
<evidence type="ECO:0000259" key="6">
    <source>
        <dbReference type="PROSITE" id="PS50102"/>
    </source>
</evidence>
<dbReference type="Proteomes" id="UP001530293">
    <property type="component" value="Unassembled WGS sequence"/>
</dbReference>
<keyword evidence="3" id="KW-0508">mRNA splicing</keyword>
<feature type="domain" description="RRM" evidence="6">
    <location>
        <begin position="339"/>
        <end position="418"/>
    </location>
</feature>
<comment type="caution">
    <text evidence="7">The sequence shown here is derived from an EMBL/GenBank/DDBJ whole genome shotgun (WGS) entry which is preliminary data.</text>
</comment>
<evidence type="ECO:0000256" key="3">
    <source>
        <dbReference type="ARBA" id="ARBA00023187"/>
    </source>
</evidence>
<protein>
    <recommendedName>
        <fullName evidence="6">RRM domain-containing protein</fullName>
    </recommendedName>
</protein>
<evidence type="ECO:0000256" key="5">
    <source>
        <dbReference type="SAM" id="MobiDB-lite"/>
    </source>
</evidence>
<feature type="region of interest" description="Disordered" evidence="5">
    <location>
        <begin position="288"/>
        <end position="330"/>
    </location>
</feature>
<evidence type="ECO:0000256" key="2">
    <source>
        <dbReference type="ARBA" id="ARBA00022884"/>
    </source>
</evidence>
<sequence length="428" mass="45727">MPQPLAMPTAAAAAMMSSNNMAPPLSMNNNNMMMPMSALLLDTKINRELFVGNVPPGTSEALLMQFLNGAMRRVGLCSPDATPIINCRTNAKFAFVELSSLEDANRALNLNGIPFLGASLRVSRPSKYAGPYVPSQTWQQLTGQPLPPGMVPVPENTPGAQLLLGGGTASTNPEEKLQRELFVGNTTPEMTEAMLRDFLGRAMEQVGLTTLPGNPILACRVSGKFAFVELRTKEEAANALNLNNIPYLGAQLRVGRPSKYTGPETPHGNWEDILAKFMSGELQLQNVGGGAAAPAGPAVTTASAPTSISSSPTAGVVANPPQQLQQQQQQPTTVVELKQMLTLEDLTDDAEYEDILEDTREECASFGTLKNIIIPRSGPGATKIFLEYLTVEDAGSAINGLAGRTFGGRKVEAVYFDPVKFANQDYSD</sequence>
<dbReference type="Pfam" id="PF00076">
    <property type="entry name" value="RRM_1"/>
    <property type="match status" value="2"/>
</dbReference>
<dbReference type="CDD" id="cd12232">
    <property type="entry name" value="RRM3_U2AF65"/>
    <property type="match status" value="1"/>
</dbReference>
<dbReference type="EMBL" id="JALLBG020000062">
    <property type="protein sequence ID" value="KAL3768701.1"/>
    <property type="molecule type" value="Genomic_DNA"/>
</dbReference>
<dbReference type="PANTHER" id="PTHR23139">
    <property type="entry name" value="RNA-BINDING PROTEIN"/>
    <property type="match status" value="1"/>
</dbReference>
<feature type="compositionally biased region" description="Low complexity" evidence="5">
    <location>
        <begin position="292"/>
        <end position="330"/>
    </location>
</feature>
<dbReference type="InterPro" id="IPR035979">
    <property type="entry name" value="RBD_domain_sf"/>
</dbReference>
<reference evidence="7 8" key="1">
    <citation type="submission" date="2024-10" db="EMBL/GenBank/DDBJ databases">
        <title>Updated reference genomes for cyclostephanoid diatoms.</title>
        <authorList>
            <person name="Roberts W.R."/>
            <person name="Alverson A.J."/>
        </authorList>
    </citation>
    <scope>NUCLEOTIDE SEQUENCE [LARGE SCALE GENOMIC DNA]</scope>
    <source>
        <strain evidence="7 8">AJA232-27</strain>
    </source>
</reference>
<evidence type="ECO:0000256" key="1">
    <source>
        <dbReference type="ARBA" id="ARBA00022664"/>
    </source>
</evidence>
<dbReference type="GO" id="GO:0006397">
    <property type="term" value="P:mRNA processing"/>
    <property type="evidence" value="ECO:0007669"/>
    <property type="project" value="UniProtKB-KW"/>
</dbReference>
<evidence type="ECO:0000313" key="8">
    <source>
        <dbReference type="Proteomes" id="UP001530293"/>
    </source>
</evidence>
<evidence type="ECO:0000256" key="4">
    <source>
        <dbReference type="PROSITE-ProRule" id="PRU00176"/>
    </source>
</evidence>
<dbReference type="PROSITE" id="PS50102">
    <property type="entry name" value="RRM"/>
    <property type="match status" value="3"/>
</dbReference>
<accession>A0ABD3N0W9</accession>
<dbReference type="Gene3D" id="3.30.70.330">
    <property type="match status" value="3"/>
</dbReference>